<evidence type="ECO:0000313" key="9">
    <source>
        <dbReference type="EMBL" id="MCY1713023.1"/>
    </source>
</evidence>
<evidence type="ECO:0000256" key="1">
    <source>
        <dbReference type="ARBA" id="ARBA00004117"/>
    </source>
</evidence>
<keyword evidence="9" id="KW-0282">Flagellum</keyword>
<comment type="similarity">
    <text evidence="2">Belongs to the flagella basal body rod proteins family.</text>
</comment>
<dbReference type="PANTHER" id="PTHR30435">
    <property type="entry name" value="FLAGELLAR PROTEIN"/>
    <property type="match status" value="1"/>
</dbReference>
<dbReference type="InterPro" id="IPR010930">
    <property type="entry name" value="Flg_bb/hook_C_dom"/>
</dbReference>
<evidence type="ECO:0000256" key="5">
    <source>
        <dbReference type="ARBA" id="ARBA00025933"/>
    </source>
</evidence>
<evidence type="ECO:0000256" key="2">
    <source>
        <dbReference type="ARBA" id="ARBA00009677"/>
    </source>
</evidence>
<keyword evidence="9" id="KW-0969">Cilium</keyword>
<dbReference type="Pfam" id="PF00460">
    <property type="entry name" value="Flg_bb_rod"/>
    <property type="match status" value="1"/>
</dbReference>
<evidence type="ECO:0000313" key="10">
    <source>
        <dbReference type="Proteomes" id="UP001082703"/>
    </source>
</evidence>
<evidence type="ECO:0000256" key="3">
    <source>
        <dbReference type="ARBA" id="ARBA00017941"/>
    </source>
</evidence>
<feature type="domain" description="Flagellar basal-body/hook protein C-terminal" evidence="8">
    <location>
        <begin position="99"/>
        <end position="143"/>
    </location>
</feature>
<evidence type="ECO:0000259" key="8">
    <source>
        <dbReference type="Pfam" id="PF06429"/>
    </source>
</evidence>
<comment type="caution">
    <text evidence="9">The sequence shown here is derived from an EMBL/GenBank/DDBJ whole genome shotgun (WGS) entry which is preliminary data.</text>
</comment>
<evidence type="ECO:0000259" key="7">
    <source>
        <dbReference type="Pfam" id="PF00460"/>
    </source>
</evidence>
<keyword evidence="10" id="KW-1185">Reference proteome</keyword>
<proteinExistence type="inferred from homology"/>
<reference evidence="9 10" key="1">
    <citation type="submission" date="2022-11" db="EMBL/GenBank/DDBJ databases">
        <authorList>
            <person name="Caiyu Z."/>
        </authorList>
    </citation>
    <scope>NUCLEOTIDE SEQUENCE [LARGE SCALE GENOMIC DNA]</scope>
    <source>
        <strain evidence="9 10">YR-4</strain>
    </source>
</reference>
<accession>A0ABT4BSW6</accession>
<dbReference type="InterPro" id="IPR006299">
    <property type="entry name" value="FlgC"/>
</dbReference>
<gene>
    <name evidence="9" type="primary">flgC</name>
    <name evidence="9" type="ORF">OUY18_01980</name>
</gene>
<keyword evidence="9" id="KW-0966">Cell projection</keyword>
<name>A0ABT4BSW6_9FIRM</name>
<dbReference type="InterPro" id="IPR001444">
    <property type="entry name" value="Flag_bb_rod_N"/>
</dbReference>
<evidence type="ECO:0000256" key="4">
    <source>
        <dbReference type="ARBA" id="ARBA00023143"/>
    </source>
</evidence>
<dbReference type="PANTHER" id="PTHR30435:SF2">
    <property type="entry name" value="FLAGELLAR BASAL-BODY ROD PROTEIN FLGC"/>
    <property type="match status" value="1"/>
</dbReference>
<sequence>MSFLSSLDISGSGLTASRLRMDVISENIANSTTTRTENGGPYRRKLVVYEPAQQSSFQHILTSKLQEGGEQMGVKVSKIAEDPSDFTPVYDPSNPDANAQGYVMMPNVDPIKETIDMMSVTRAYDANLTAFNAVKGMAVKALELGR</sequence>
<evidence type="ECO:0000256" key="6">
    <source>
        <dbReference type="RuleBase" id="RU362062"/>
    </source>
</evidence>
<organism evidence="9 10">
    <name type="scientific">Caproiciproducens galactitolivorans</name>
    <dbReference type="NCBI Taxonomy" id="642589"/>
    <lineage>
        <taxon>Bacteria</taxon>
        <taxon>Bacillati</taxon>
        <taxon>Bacillota</taxon>
        <taxon>Clostridia</taxon>
        <taxon>Eubacteriales</taxon>
        <taxon>Acutalibacteraceae</taxon>
        <taxon>Caproiciproducens</taxon>
    </lineage>
</organism>
<dbReference type="RefSeq" id="WP_268057035.1">
    <property type="nucleotide sequence ID" value="NZ_JAPOHA010000002.1"/>
</dbReference>
<feature type="domain" description="Flagellar basal body rod protein N-terminal" evidence="7">
    <location>
        <begin position="7"/>
        <end position="34"/>
    </location>
</feature>
<dbReference type="Pfam" id="PF06429">
    <property type="entry name" value="Flg_bbr_C"/>
    <property type="match status" value="1"/>
</dbReference>
<comment type="subcellular location">
    <subcellularLocation>
        <location evidence="1 6">Bacterial flagellum basal body</location>
    </subcellularLocation>
</comment>
<keyword evidence="4 6" id="KW-0975">Bacterial flagellum</keyword>
<dbReference type="NCBIfam" id="TIGR01395">
    <property type="entry name" value="FlgC"/>
    <property type="match status" value="1"/>
</dbReference>
<protein>
    <recommendedName>
        <fullName evidence="3 6">Flagellar basal-body rod protein FlgC</fullName>
    </recommendedName>
</protein>
<dbReference type="EMBL" id="JAPOHA010000002">
    <property type="protein sequence ID" value="MCY1713023.1"/>
    <property type="molecule type" value="Genomic_DNA"/>
</dbReference>
<comment type="subunit">
    <text evidence="5 6">The basal body constitutes a major portion of the flagellar organelle and consists of four rings (L,P,S, and M) mounted on a central rod. The rod consists of about 26 subunits of FlgG in the distal portion, and FlgB, FlgC and FlgF are thought to build up the proximal portion of the rod with about 6 subunits each.</text>
</comment>
<dbReference type="Proteomes" id="UP001082703">
    <property type="component" value="Unassembled WGS sequence"/>
</dbReference>